<gene>
    <name evidence="9" type="ORF">ASPZODRAFT_144959</name>
</gene>
<feature type="compositionally biased region" description="Basic and acidic residues" evidence="7">
    <location>
        <begin position="80"/>
        <end position="93"/>
    </location>
</feature>
<dbReference type="PROSITE" id="PS00344">
    <property type="entry name" value="GATA_ZN_FINGER_1"/>
    <property type="match status" value="1"/>
</dbReference>
<dbReference type="RefSeq" id="XP_022578903.1">
    <property type="nucleotide sequence ID" value="XM_022725061.1"/>
</dbReference>
<protein>
    <recommendedName>
        <fullName evidence="8">GATA-type domain-containing protein</fullName>
    </recommendedName>
</protein>
<dbReference type="SUPFAM" id="SSF57716">
    <property type="entry name" value="Glucocorticoid receptor-like (DNA-binding domain)"/>
    <property type="match status" value="1"/>
</dbReference>
<feature type="compositionally biased region" description="Low complexity" evidence="7">
    <location>
        <begin position="94"/>
        <end position="103"/>
    </location>
</feature>
<feature type="compositionally biased region" description="Low complexity" evidence="7">
    <location>
        <begin position="234"/>
        <end position="261"/>
    </location>
</feature>
<dbReference type="OrthoDB" id="2162994at2759"/>
<dbReference type="FunFam" id="3.30.50.10:FF:000043">
    <property type="entry name" value="Sexual development transcription factor NsdD"/>
    <property type="match status" value="1"/>
</dbReference>
<dbReference type="InterPro" id="IPR000679">
    <property type="entry name" value="Znf_GATA"/>
</dbReference>
<evidence type="ECO:0000313" key="9">
    <source>
        <dbReference type="EMBL" id="OJJ44393.1"/>
    </source>
</evidence>
<organism evidence="9 10">
    <name type="scientific">Penicilliopsis zonata CBS 506.65</name>
    <dbReference type="NCBI Taxonomy" id="1073090"/>
    <lineage>
        <taxon>Eukaryota</taxon>
        <taxon>Fungi</taxon>
        <taxon>Dikarya</taxon>
        <taxon>Ascomycota</taxon>
        <taxon>Pezizomycotina</taxon>
        <taxon>Eurotiomycetes</taxon>
        <taxon>Eurotiomycetidae</taxon>
        <taxon>Eurotiales</taxon>
        <taxon>Aspergillaceae</taxon>
        <taxon>Penicilliopsis</taxon>
    </lineage>
</organism>
<dbReference type="AlphaFoldDB" id="A0A1L9SB44"/>
<feature type="region of interest" description="Disordered" evidence="7">
    <location>
        <begin position="425"/>
        <end position="451"/>
    </location>
</feature>
<dbReference type="InterPro" id="IPR013088">
    <property type="entry name" value="Znf_NHR/GATA"/>
</dbReference>
<feature type="compositionally biased region" description="Pro residues" evidence="7">
    <location>
        <begin position="262"/>
        <end position="271"/>
    </location>
</feature>
<dbReference type="PANTHER" id="PTHR47172">
    <property type="entry name" value="OS01G0976800 PROTEIN"/>
    <property type="match status" value="1"/>
</dbReference>
<dbReference type="GO" id="GO:0006355">
    <property type="term" value="P:regulation of DNA-templated transcription"/>
    <property type="evidence" value="ECO:0007669"/>
    <property type="project" value="InterPro"/>
</dbReference>
<keyword evidence="2 6" id="KW-0863">Zinc-finger</keyword>
<dbReference type="Pfam" id="PF00320">
    <property type="entry name" value="GATA"/>
    <property type="match status" value="1"/>
</dbReference>
<feature type="domain" description="GATA-type" evidence="8">
    <location>
        <begin position="451"/>
        <end position="481"/>
    </location>
</feature>
<dbReference type="GeneID" id="34611526"/>
<feature type="region of interest" description="Disordered" evidence="7">
    <location>
        <begin position="1"/>
        <end position="316"/>
    </location>
</feature>
<evidence type="ECO:0000313" key="10">
    <source>
        <dbReference type="Proteomes" id="UP000184188"/>
    </source>
</evidence>
<accession>A0A1L9SB44</accession>
<evidence type="ECO:0000256" key="1">
    <source>
        <dbReference type="ARBA" id="ARBA00022723"/>
    </source>
</evidence>
<dbReference type="GO" id="GO:0008270">
    <property type="term" value="F:zinc ion binding"/>
    <property type="evidence" value="ECO:0007669"/>
    <property type="project" value="UniProtKB-KW"/>
</dbReference>
<feature type="compositionally biased region" description="Polar residues" evidence="7">
    <location>
        <begin position="30"/>
        <end position="54"/>
    </location>
</feature>
<keyword evidence="10" id="KW-1185">Reference proteome</keyword>
<feature type="compositionally biased region" description="Polar residues" evidence="7">
    <location>
        <begin position="186"/>
        <end position="233"/>
    </location>
</feature>
<evidence type="ECO:0000256" key="2">
    <source>
        <dbReference type="ARBA" id="ARBA00022771"/>
    </source>
</evidence>
<keyword evidence="3" id="KW-0862">Zinc</keyword>
<keyword evidence="4" id="KW-0805">Transcription regulation</keyword>
<evidence type="ECO:0000256" key="7">
    <source>
        <dbReference type="SAM" id="MobiDB-lite"/>
    </source>
</evidence>
<keyword evidence="1" id="KW-0479">Metal-binding</keyword>
<keyword evidence="5" id="KW-0804">Transcription</keyword>
<evidence type="ECO:0000256" key="4">
    <source>
        <dbReference type="ARBA" id="ARBA00023015"/>
    </source>
</evidence>
<sequence>MGSLEAGPRHRERGDHLPSIAFLGKDGSGYPQNPVTAGASASPTPLISPTTMYPGQQVPYTYPPSSSVGHQPGYFSPPDSHARRLVEDEKEKQQQQNAQPQRQSLPSIHEALGNDNLPYPGPPTSAPQSQPPSHHAPPSLSSNLISRPGTEGPSGPPNPFSANGNSSTPPFFHQNNQSTPLPPDASRSSLTSINTQDSRNASLVSHGSGKSPTQSMKTAITSITGSQASNSYDYSAPPSAGSVASPSGYPFSQNFSFQQPPSSAPAYPPAAPYDNRQYTPSHWKPGPTDPARPEEQHKAGLAGPAGPPNIAAQPNSDSVKRHLEIYDVETSLNEITEMSSRTLDFSRHYATRAHQTQRSGPILGSLPSLNEVDEMLNMQRRNQDALIRIRTAIINQEHALAEQMAQRKVFKPGLREDEHMGMYQEEYKGGGGGFAGADTKKRRGKAAPPGRCHSCNRAETPEWRRGPDGARTLCNACGLHYAKLTRKMGANKASALGSNLKPKTTLDSTSANGR</sequence>
<evidence type="ECO:0000256" key="6">
    <source>
        <dbReference type="PROSITE-ProRule" id="PRU00094"/>
    </source>
</evidence>
<dbReference type="GO" id="GO:0043565">
    <property type="term" value="F:sequence-specific DNA binding"/>
    <property type="evidence" value="ECO:0007669"/>
    <property type="project" value="InterPro"/>
</dbReference>
<dbReference type="EMBL" id="KV878348">
    <property type="protein sequence ID" value="OJJ44393.1"/>
    <property type="molecule type" value="Genomic_DNA"/>
</dbReference>
<feature type="compositionally biased region" description="Polar residues" evidence="7">
    <location>
        <begin position="501"/>
        <end position="514"/>
    </location>
</feature>
<dbReference type="CDD" id="cd00202">
    <property type="entry name" value="ZnF_GATA"/>
    <property type="match status" value="1"/>
</dbReference>
<dbReference type="VEuPathDB" id="FungiDB:ASPZODRAFT_144959"/>
<proteinExistence type="predicted"/>
<feature type="compositionally biased region" description="Low complexity" evidence="7">
    <location>
        <begin position="126"/>
        <end position="142"/>
    </location>
</feature>
<evidence type="ECO:0000256" key="5">
    <source>
        <dbReference type="ARBA" id="ARBA00023163"/>
    </source>
</evidence>
<evidence type="ECO:0000256" key="3">
    <source>
        <dbReference type="ARBA" id="ARBA00022833"/>
    </source>
</evidence>
<feature type="region of interest" description="Disordered" evidence="7">
    <location>
        <begin position="492"/>
        <end position="514"/>
    </location>
</feature>
<feature type="compositionally biased region" description="Basic and acidic residues" evidence="7">
    <location>
        <begin position="7"/>
        <end position="16"/>
    </location>
</feature>
<dbReference type="STRING" id="1073090.A0A1L9SB44"/>
<dbReference type="Gene3D" id="3.30.50.10">
    <property type="entry name" value="Erythroid Transcription Factor GATA-1, subunit A"/>
    <property type="match status" value="1"/>
</dbReference>
<evidence type="ECO:0000259" key="8">
    <source>
        <dbReference type="PROSITE" id="PS50114"/>
    </source>
</evidence>
<dbReference type="PROSITE" id="PS50114">
    <property type="entry name" value="GATA_ZN_FINGER_2"/>
    <property type="match status" value="1"/>
</dbReference>
<feature type="compositionally biased region" description="Polar residues" evidence="7">
    <location>
        <begin position="160"/>
        <end position="179"/>
    </location>
</feature>
<dbReference type="PANTHER" id="PTHR47172:SF24">
    <property type="entry name" value="GATA ZINC FINGER DOMAIN-CONTAINING PROTEIN 14-RELATED"/>
    <property type="match status" value="1"/>
</dbReference>
<dbReference type="SMART" id="SM00401">
    <property type="entry name" value="ZnF_GATA"/>
    <property type="match status" value="1"/>
</dbReference>
<reference evidence="10" key="1">
    <citation type="journal article" date="2017" name="Genome Biol.">
        <title>Comparative genomics reveals high biological diversity and specific adaptations in the industrially and medically important fungal genus Aspergillus.</title>
        <authorList>
            <person name="de Vries R.P."/>
            <person name="Riley R."/>
            <person name="Wiebenga A."/>
            <person name="Aguilar-Osorio G."/>
            <person name="Amillis S."/>
            <person name="Uchima C.A."/>
            <person name="Anderluh G."/>
            <person name="Asadollahi M."/>
            <person name="Askin M."/>
            <person name="Barry K."/>
            <person name="Battaglia E."/>
            <person name="Bayram O."/>
            <person name="Benocci T."/>
            <person name="Braus-Stromeyer S.A."/>
            <person name="Caldana C."/>
            <person name="Canovas D."/>
            <person name="Cerqueira G.C."/>
            <person name="Chen F."/>
            <person name="Chen W."/>
            <person name="Choi C."/>
            <person name="Clum A."/>
            <person name="Dos Santos R.A."/>
            <person name="Damasio A.R."/>
            <person name="Diallinas G."/>
            <person name="Emri T."/>
            <person name="Fekete E."/>
            <person name="Flipphi M."/>
            <person name="Freyberg S."/>
            <person name="Gallo A."/>
            <person name="Gournas C."/>
            <person name="Habgood R."/>
            <person name="Hainaut M."/>
            <person name="Harispe M.L."/>
            <person name="Henrissat B."/>
            <person name="Hilden K.S."/>
            <person name="Hope R."/>
            <person name="Hossain A."/>
            <person name="Karabika E."/>
            <person name="Karaffa L."/>
            <person name="Karanyi Z."/>
            <person name="Krasevec N."/>
            <person name="Kuo A."/>
            <person name="Kusch H."/>
            <person name="LaButti K."/>
            <person name="Lagendijk E.L."/>
            <person name="Lapidus A."/>
            <person name="Levasseur A."/>
            <person name="Lindquist E."/>
            <person name="Lipzen A."/>
            <person name="Logrieco A.F."/>
            <person name="MacCabe A."/>
            <person name="Maekelae M.R."/>
            <person name="Malavazi I."/>
            <person name="Melin P."/>
            <person name="Meyer V."/>
            <person name="Mielnichuk N."/>
            <person name="Miskei M."/>
            <person name="Molnar A.P."/>
            <person name="Mule G."/>
            <person name="Ngan C.Y."/>
            <person name="Orejas M."/>
            <person name="Orosz E."/>
            <person name="Ouedraogo J.P."/>
            <person name="Overkamp K.M."/>
            <person name="Park H.-S."/>
            <person name="Perrone G."/>
            <person name="Piumi F."/>
            <person name="Punt P.J."/>
            <person name="Ram A.F."/>
            <person name="Ramon A."/>
            <person name="Rauscher S."/>
            <person name="Record E."/>
            <person name="Riano-Pachon D.M."/>
            <person name="Robert V."/>
            <person name="Roehrig J."/>
            <person name="Ruller R."/>
            <person name="Salamov A."/>
            <person name="Salih N.S."/>
            <person name="Samson R.A."/>
            <person name="Sandor E."/>
            <person name="Sanguinetti M."/>
            <person name="Schuetze T."/>
            <person name="Sepcic K."/>
            <person name="Shelest E."/>
            <person name="Sherlock G."/>
            <person name="Sophianopoulou V."/>
            <person name="Squina F.M."/>
            <person name="Sun H."/>
            <person name="Susca A."/>
            <person name="Todd R.B."/>
            <person name="Tsang A."/>
            <person name="Unkles S.E."/>
            <person name="van de Wiele N."/>
            <person name="van Rossen-Uffink D."/>
            <person name="Oliveira J.V."/>
            <person name="Vesth T.C."/>
            <person name="Visser J."/>
            <person name="Yu J.-H."/>
            <person name="Zhou M."/>
            <person name="Andersen M.R."/>
            <person name="Archer D.B."/>
            <person name="Baker S.E."/>
            <person name="Benoit I."/>
            <person name="Brakhage A.A."/>
            <person name="Braus G.H."/>
            <person name="Fischer R."/>
            <person name="Frisvad J.C."/>
            <person name="Goldman G.H."/>
            <person name="Houbraken J."/>
            <person name="Oakley B."/>
            <person name="Pocsi I."/>
            <person name="Scazzocchio C."/>
            <person name="Seiboth B."/>
            <person name="vanKuyk P.A."/>
            <person name="Wortman J."/>
            <person name="Dyer P.S."/>
            <person name="Grigoriev I.V."/>
        </authorList>
    </citation>
    <scope>NUCLEOTIDE SEQUENCE [LARGE SCALE GENOMIC DNA]</scope>
    <source>
        <strain evidence="10">CBS 506.65</strain>
    </source>
</reference>
<name>A0A1L9SB44_9EURO</name>
<dbReference type="Proteomes" id="UP000184188">
    <property type="component" value="Unassembled WGS sequence"/>
</dbReference>